<proteinExistence type="inferred from homology"/>
<dbReference type="InterPro" id="IPR045851">
    <property type="entry name" value="AMP-bd_C_sf"/>
</dbReference>
<dbReference type="InterPro" id="IPR000873">
    <property type="entry name" value="AMP-dep_synth/lig_dom"/>
</dbReference>
<dbReference type="InterPro" id="IPR025110">
    <property type="entry name" value="AMP-bd_C"/>
</dbReference>
<dbReference type="EMBL" id="JBHRXI010000049">
    <property type="protein sequence ID" value="MFC3616537.1"/>
    <property type="molecule type" value="Genomic_DNA"/>
</dbReference>
<dbReference type="Proteomes" id="UP001595629">
    <property type="component" value="Unassembled WGS sequence"/>
</dbReference>
<evidence type="ECO:0000256" key="3">
    <source>
        <dbReference type="SAM" id="Phobius"/>
    </source>
</evidence>
<feature type="domain" description="AMP-dependent synthetase/ligase" evidence="4">
    <location>
        <begin position="50"/>
        <end position="418"/>
    </location>
</feature>
<keyword evidence="3" id="KW-1133">Transmembrane helix</keyword>
<evidence type="ECO:0000256" key="2">
    <source>
        <dbReference type="ARBA" id="ARBA00022598"/>
    </source>
</evidence>
<reference evidence="7" key="1">
    <citation type="journal article" date="2019" name="Int. J. Syst. Evol. Microbiol.">
        <title>The Global Catalogue of Microorganisms (GCM) 10K type strain sequencing project: providing services to taxonomists for standard genome sequencing and annotation.</title>
        <authorList>
            <consortium name="The Broad Institute Genomics Platform"/>
            <consortium name="The Broad Institute Genome Sequencing Center for Infectious Disease"/>
            <person name="Wu L."/>
            <person name="Ma J."/>
        </authorList>
    </citation>
    <scope>NUCLEOTIDE SEQUENCE [LARGE SCALE GENOMIC DNA]</scope>
    <source>
        <strain evidence="7">KCTC 42911</strain>
    </source>
</reference>
<sequence length="563" mass="61534">MAMSAQDAVAHVLATNPVFATGTECIRGVEYPVFTNIPQDLRNLLSASREAQGDGAADFLVHGVRRWTYDEFCRDVDGVARALYHEHGVRDGKRVALAMRNCPEMLILMMAISSLGAVVVFLNAWWMRDELDFALEDTGARIVFADTARMDRLRQSEHSLVLYDVETQDPENSFQNSFLRHEAPSVPTYRIDPDSDFAIMYSSGTTSLPKGVVLTHRGAMNAVYTWLLQAVIAPMVTPPDPSDAPSVRPVTLITTPLFHVTATHPSFLLSIAAGAKVVLMEKWDAEAAIRLIEQEEVTRFVGVPTQSADLRIAAQSAGKKLKTLTQMVSGGAKRPAAQVAELHETFPAAEAATGWGMTETNALGIGLSGPEYRENPDVAGRLYPPLQEVRFVDDQGRDVAPGEVGEMTVKSVTNMRCYINQPEATAETMQDGWLRTGDLAKIDAEGLITIVDRKKNIIIRGGENIACLDVEGSLHHHSDVLEACVFPIPHPRLGETVGAAIQAPPGTQLTCDTIAEFLSGRIAKFKIPERIWVQAEPLPRGATDKIDRRAIRASSIADMEKTT</sequence>
<dbReference type="PANTHER" id="PTHR43201">
    <property type="entry name" value="ACYL-COA SYNTHETASE"/>
    <property type="match status" value="1"/>
</dbReference>
<dbReference type="PROSITE" id="PS00455">
    <property type="entry name" value="AMP_BINDING"/>
    <property type="match status" value="1"/>
</dbReference>
<gene>
    <name evidence="6" type="ORF">ACFORG_22570</name>
</gene>
<dbReference type="SUPFAM" id="SSF56801">
    <property type="entry name" value="Acetyl-CoA synthetase-like"/>
    <property type="match status" value="1"/>
</dbReference>
<dbReference type="Gene3D" id="2.30.38.10">
    <property type="entry name" value="Luciferase, Domain 3"/>
    <property type="match status" value="1"/>
</dbReference>
<keyword evidence="2" id="KW-0436">Ligase</keyword>
<dbReference type="Gene3D" id="3.30.300.30">
    <property type="match status" value="1"/>
</dbReference>
<evidence type="ECO:0000313" key="7">
    <source>
        <dbReference type="Proteomes" id="UP001595629"/>
    </source>
</evidence>
<dbReference type="PANTHER" id="PTHR43201:SF5">
    <property type="entry name" value="MEDIUM-CHAIN ACYL-COA LIGASE ACSF2, MITOCHONDRIAL"/>
    <property type="match status" value="1"/>
</dbReference>
<dbReference type="Gene3D" id="3.40.50.980">
    <property type="match status" value="2"/>
</dbReference>
<evidence type="ECO:0000259" key="5">
    <source>
        <dbReference type="Pfam" id="PF13193"/>
    </source>
</evidence>
<feature type="domain" description="AMP-binding enzyme C-terminal" evidence="5">
    <location>
        <begin position="470"/>
        <end position="544"/>
    </location>
</feature>
<protein>
    <submittedName>
        <fullName evidence="6">Class I adenylate-forming enzyme family protein</fullName>
    </submittedName>
</protein>
<dbReference type="InterPro" id="IPR020845">
    <property type="entry name" value="AMP-binding_CS"/>
</dbReference>
<evidence type="ECO:0000259" key="4">
    <source>
        <dbReference type="Pfam" id="PF00501"/>
    </source>
</evidence>
<organism evidence="6 7">
    <name type="scientific">Lutimaribacter marinistellae</name>
    <dbReference type="NCBI Taxonomy" id="1820329"/>
    <lineage>
        <taxon>Bacteria</taxon>
        <taxon>Pseudomonadati</taxon>
        <taxon>Pseudomonadota</taxon>
        <taxon>Alphaproteobacteria</taxon>
        <taxon>Rhodobacterales</taxon>
        <taxon>Roseobacteraceae</taxon>
        <taxon>Lutimaribacter</taxon>
    </lineage>
</organism>
<evidence type="ECO:0000256" key="1">
    <source>
        <dbReference type="ARBA" id="ARBA00006432"/>
    </source>
</evidence>
<comment type="caution">
    <text evidence="6">The sequence shown here is derived from an EMBL/GenBank/DDBJ whole genome shotgun (WGS) entry which is preliminary data.</text>
</comment>
<accession>A0ABV7TLR7</accession>
<dbReference type="Pfam" id="PF13193">
    <property type="entry name" value="AMP-binding_C"/>
    <property type="match status" value="1"/>
</dbReference>
<dbReference type="Pfam" id="PF00501">
    <property type="entry name" value="AMP-binding"/>
    <property type="match status" value="1"/>
</dbReference>
<name>A0ABV7TLR7_9RHOB</name>
<dbReference type="RefSeq" id="WP_386737849.1">
    <property type="nucleotide sequence ID" value="NZ_JBHRXI010000049.1"/>
</dbReference>
<keyword evidence="3" id="KW-0812">Transmembrane</keyword>
<keyword evidence="3" id="KW-0472">Membrane</keyword>
<comment type="similarity">
    <text evidence="1">Belongs to the ATP-dependent AMP-binding enzyme family.</text>
</comment>
<evidence type="ECO:0000313" key="6">
    <source>
        <dbReference type="EMBL" id="MFC3616537.1"/>
    </source>
</evidence>
<feature type="transmembrane region" description="Helical" evidence="3">
    <location>
        <begin position="106"/>
        <end position="126"/>
    </location>
</feature>
<keyword evidence="7" id="KW-1185">Reference proteome</keyword>